<dbReference type="GO" id="GO:0005634">
    <property type="term" value="C:nucleus"/>
    <property type="evidence" value="ECO:0007669"/>
    <property type="project" value="InterPro"/>
</dbReference>
<dbReference type="Gene3D" id="3.40.630.30">
    <property type="match status" value="1"/>
</dbReference>
<dbReference type="InterPro" id="IPR016181">
    <property type="entry name" value="Acyl_CoA_acyltransferase"/>
</dbReference>
<dbReference type="Pfam" id="PF00583">
    <property type="entry name" value="Acetyltransf_1"/>
    <property type="match status" value="1"/>
</dbReference>
<evidence type="ECO:0000256" key="5">
    <source>
        <dbReference type="ARBA" id="ARBA00048017"/>
    </source>
</evidence>
<name>A0AAW1NDU8_SAPOF</name>
<dbReference type="AlphaFoldDB" id="A0AAW1NDU8"/>
<dbReference type="PANTHER" id="PTHR12046">
    <property type="entry name" value="HISTONE ACETYLTRANSFERASE TYPE B CATALYTIC SUBUNIT"/>
    <property type="match status" value="1"/>
</dbReference>
<evidence type="ECO:0000313" key="9">
    <source>
        <dbReference type="EMBL" id="KAK9756821.1"/>
    </source>
</evidence>
<dbReference type="GO" id="GO:0000781">
    <property type="term" value="C:chromosome, telomeric region"/>
    <property type="evidence" value="ECO:0007669"/>
    <property type="project" value="GOC"/>
</dbReference>
<keyword evidence="4" id="KW-0012">Acyltransferase</keyword>
<comment type="similarity">
    <text evidence="1">Belongs to the HAT1 family.</text>
</comment>
<dbReference type="EC" id="2.3.1.48" evidence="2"/>
<keyword evidence="10" id="KW-1185">Reference proteome</keyword>
<dbReference type="InterPro" id="IPR019467">
    <property type="entry name" value="Hat1_N"/>
</dbReference>
<accession>A0AAW1NDU8</accession>
<dbReference type="CDD" id="cd04301">
    <property type="entry name" value="NAT_SF"/>
    <property type="match status" value="1"/>
</dbReference>
<feature type="region of interest" description="Disordered" evidence="6">
    <location>
        <begin position="1"/>
        <end position="27"/>
    </location>
</feature>
<evidence type="ECO:0000256" key="3">
    <source>
        <dbReference type="ARBA" id="ARBA00022679"/>
    </source>
</evidence>
<reference evidence="9" key="1">
    <citation type="submission" date="2024-03" db="EMBL/GenBank/DDBJ databases">
        <title>WGS assembly of Saponaria officinalis var. Norfolk2.</title>
        <authorList>
            <person name="Jenkins J."/>
            <person name="Shu S."/>
            <person name="Grimwood J."/>
            <person name="Barry K."/>
            <person name="Goodstein D."/>
            <person name="Schmutz J."/>
            <person name="Leebens-Mack J."/>
            <person name="Osbourn A."/>
        </authorList>
    </citation>
    <scope>NUCLEOTIDE SEQUENCE [LARGE SCALE GENOMIC DNA]</scope>
    <source>
        <strain evidence="9">JIC</strain>
    </source>
</reference>
<evidence type="ECO:0000259" key="7">
    <source>
        <dbReference type="Pfam" id="PF00583"/>
    </source>
</evidence>
<dbReference type="InterPro" id="IPR000182">
    <property type="entry name" value="GNAT_dom"/>
</dbReference>
<dbReference type="Proteomes" id="UP001443914">
    <property type="component" value="Unassembled WGS sequence"/>
</dbReference>
<dbReference type="InterPro" id="IPR017380">
    <property type="entry name" value="Hist_AcTrfase_B-typ_cat-su"/>
</dbReference>
<dbReference type="GO" id="GO:0004402">
    <property type="term" value="F:histone acetyltransferase activity"/>
    <property type="evidence" value="ECO:0007669"/>
    <property type="project" value="InterPro"/>
</dbReference>
<evidence type="ECO:0000256" key="1">
    <source>
        <dbReference type="ARBA" id="ARBA00010543"/>
    </source>
</evidence>
<comment type="caution">
    <text evidence="9">The sequence shown here is derived from an EMBL/GenBank/DDBJ whole genome shotgun (WGS) entry which is preliminary data.</text>
</comment>
<dbReference type="EMBL" id="JBDFQZ010000001">
    <property type="protein sequence ID" value="KAK9756821.1"/>
    <property type="molecule type" value="Genomic_DNA"/>
</dbReference>
<sequence length="456" mass="51372">MGQKQHLSTDSTTESKKKRRVNFSPTDSGVEANDCIQIYLVSSKEEAEAGTGHQIDPVDLNIFFGDDGKIYGYQGLKIVIWVSSLSFHAYTDITYESTADRGKGITDLKAVLQDMFAENIVEKKDDFFQTFSTEKQCISSAVSKGEILRQNTSNGNSDLNIEVIRLVMGDMSAGLLYSRLVPLVLLLVDGSNAIDVTDSNWEMYAIVQRTTDPQGDNPTKFLGFAAAYRFFHYPDSLRLRLSQILVLPPYQQKGYGRHLLELLNQVAISENVYDLTVEEPVESLQRIRYYIDVPRLLSHSSVKPAVDAVVSRLKEANLSKRTQTSQFLPPPAVVDDVRKSLKINKKQFTQCWEILVYLALSPVDKHMDNYRIFITDRVKATVIGKDSVTKEKRVIDIPNVLGEEAFVMYKSADTEDGTVTVDEDQANLQEQLQKLVDERIKEIEGIAQKILTKNHA</sequence>
<evidence type="ECO:0000256" key="4">
    <source>
        <dbReference type="ARBA" id="ARBA00023315"/>
    </source>
</evidence>
<proteinExistence type="inferred from homology"/>
<evidence type="ECO:0000313" key="10">
    <source>
        <dbReference type="Proteomes" id="UP001443914"/>
    </source>
</evidence>
<dbReference type="GO" id="GO:0031509">
    <property type="term" value="P:subtelomeric heterochromatin formation"/>
    <property type="evidence" value="ECO:0007669"/>
    <property type="project" value="InterPro"/>
</dbReference>
<evidence type="ECO:0000256" key="2">
    <source>
        <dbReference type="ARBA" id="ARBA00013184"/>
    </source>
</evidence>
<feature type="domain" description="Histone acetyl transferase HAT1 N-terminal" evidence="8">
    <location>
        <begin position="30"/>
        <end position="189"/>
    </location>
</feature>
<feature type="domain" description="N-acetyltransferase" evidence="7">
    <location>
        <begin position="220"/>
        <end position="280"/>
    </location>
</feature>
<protein>
    <recommendedName>
        <fullName evidence="2">histone acetyltransferase</fullName>
        <ecNumber evidence="2">2.3.1.48</ecNumber>
    </recommendedName>
</protein>
<dbReference type="Pfam" id="PF10394">
    <property type="entry name" value="Hat1_N"/>
    <property type="match status" value="1"/>
</dbReference>
<evidence type="ECO:0000256" key="6">
    <source>
        <dbReference type="SAM" id="MobiDB-lite"/>
    </source>
</evidence>
<organism evidence="9 10">
    <name type="scientific">Saponaria officinalis</name>
    <name type="common">Common soapwort</name>
    <name type="synonym">Lychnis saponaria</name>
    <dbReference type="NCBI Taxonomy" id="3572"/>
    <lineage>
        <taxon>Eukaryota</taxon>
        <taxon>Viridiplantae</taxon>
        <taxon>Streptophyta</taxon>
        <taxon>Embryophyta</taxon>
        <taxon>Tracheophyta</taxon>
        <taxon>Spermatophyta</taxon>
        <taxon>Magnoliopsida</taxon>
        <taxon>eudicotyledons</taxon>
        <taxon>Gunneridae</taxon>
        <taxon>Pentapetalae</taxon>
        <taxon>Caryophyllales</taxon>
        <taxon>Caryophyllaceae</taxon>
        <taxon>Caryophylleae</taxon>
        <taxon>Saponaria</taxon>
    </lineage>
</organism>
<dbReference type="Gene3D" id="3.90.360.10">
    <property type="entry name" value="Histone acetyl transferase 1 (HAT1), N-terminal domain"/>
    <property type="match status" value="1"/>
</dbReference>
<gene>
    <name evidence="9" type="ORF">RND81_01G123000</name>
</gene>
<feature type="compositionally biased region" description="Polar residues" evidence="6">
    <location>
        <begin position="1"/>
        <end position="12"/>
    </location>
</feature>
<keyword evidence="3" id="KW-0808">Transferase</keyword>
<dbReference type="SUPFAM" id="SSF55729">
    <property type="entry name" value="Acyl-CoA N-acyltransferases (Nat)"/>
    <property type="match status" value="1"/>
</dbReference>
<dbReference type="FunFam" id="3.40.630.30:FF:000077">
    <property type="entry name" value="Histone acetyltransferase type B catalytic subunit"/>
    <property type="match status" value="1"/>
</dbReference>
<dbReference type="InterPro" id="IPR037113">
    <property type="entry name" value="Hat1_N_sf"/>
</dbReference>
<evidence type="ECO:0000259" key="8">
    <source>
        <dbReference type="Pfam" id="PF10394"/>
    </source>
</evidence>
<comment type="catalytic activity">
    <reaction evidence="5">
        <text>L-lysyl-[protein] + acetyl-CoA = N(6)-acetyl-L-lysyl-[protein] + CoA + H(+)</text>
        <dbReference type="Rhea" id="RHEA:45948"/>
        <dbReference type="Rhea" id="RHEA-COMP:9752"/>
        <dbReference type="Rhea" id="RHEA-COMP:10731"/>
        <dbReference type="ChEBI" id="CHEBI:15378"/>
        <dbReference type="ChEBI" id="CHEBI:29969"/>
        <dbReference type="ChEBI" id="CHEBI:57287"/>
        <dbReference type="ChEBI" id="CHEBI:57288"/>
        <dbReference type="ChEBI" id="CHEBI:61930"/>
        <dbReference type="EC" id="2.3.1.48"/>
    </reaction>
</comment>